<dbReference type="AlphaFoldDB" id="A0A829HFS4"/>
<dbReference type="Proteomes" id="UP000014523">
    <property type="component" value="Unassembled WGS sequence"/>
</dbReference>
<protein>
    <submittedName>
        <fullName evidence="1">Uncharacterized protein</fullName>
    </submittedName>
</protein>
<dbReference type="RefSeq" id="WP_016660406.1">
    <property type="nucleotide sequence ID" value="NZ_ASQH01000013.1"/>
</dbReference>
<comment type="caution">
    <text evidence="1">The sequence shown here is derived from an EMBL/GenBank/DDBJ whole genome shotgun (WGS) entry which is preliminary data.</text>
</comment>
<reference evidence="1 2" key="1">
    <citation type="submission" date="2013-06" db="EMBL/GenBank/DDBJ databases">
        <title>The Genome Sequence of Acinetobacter gyllenbergii CIP 110306.</title>
        <authorList>
            <consortium name="The Broad Institute Genome Sequencing Platform"/>
            <consortium name="The Broad Institute Genome Sequencing Center for Infectious Disease"/>
            <person name="Cerqueira G."/>
            <person name="Feldgarden M."/>
            <person name="Courvalin P."/>
            <person name="Perichon B."/>
            <person name="Grillot-Courvalin C."/>
            <person name="Clermont D."/>
            <person name="Rocha E."/>
            <person name="Yoon E.-J."/>
            <person name="Nemec A."/>
            <person name="Young S.K."/>
            <person name="Zeng Q."/>
            <person name="Gargeya S."/>
            <person name="Fitzgerald M."/>
            <person name="Abouelleil A."/>
            <person name="Alvarado L."/>
            <person name="Berlin A.M."/>
            <person name="Chapman S.B."/>
            <person name="Dewar J."/>
            <person name="Goldberg J."/>
            <person name="Griggs A."/>
            <person name="Gujja S."/>
            <person name="Hansen M."/>
            <person name="Howarth C."/>
            <person name="Imamovic A."/>
            <person name="Larimer J."/>
            <person name="McCowan C."/>
            <person name="Murphy C."/>
            <person name="Pearson M."/>
            <person name="Priest M."/>
            <person name="Roberts A."/>
            <person name="Saif S."/>
            <person name="Shea T."/>
            <person name="Sykes S."/>
            <person name="Wortman J."/>
            <person name="Nusbaum C."/>
            <person name="Birren B."/>
        </authorList>
    </citation>
    <scope>NUCLEOTIDE SEQUENCE [LARGE SCALE GENOMIC DNA]</scope>
    <source>
        <strain evidence="1 2">CIP 110306</strain>
    </source>
</reference>
<proteinExistence type="predicted"/>
<gene>
    <name evidence="1" type="ORF">F957_02449</name>
</gene>
<accession>A0A829HFS4</accession>
<evidence type="ECO:0000313" key="2">
    <source>
        <dbReference type="Proteomes" id="UP000014523"/>
    </source>
</evidence>
<dbReference type="EMBL" id="ATGG01000018">
    <property type="protein sequence ID" value="EPF80067.1"/>
    <property type="molecule type" value="Genomic_DNA"/>
</dbReference>
<keyword evidence="2" id="KW-1185">Reference proteome</keyword>
<name>A0A829HFS4_9GAMM</name>
<sequence>MFKIHHVEDHIIDIAQSLNDKNIVIFATYNSRLQNTICKIEEAELDLENIICQERQVANDWVEFIYLESVSFQELENEFLKFCAINFNSGI</sequence>
<organism evidence="1 2">
    <name type="scientific">Acinetobacter gyllenbergii CIP 110306 = MTCC 11365</name>
    <dbReference type="NCBI Taxonomy" id="1217657"/>
    <lineage>
        <taxon>Bacteria</taxon>
        <taxon>Pseudomonadati</taxon>
        <taxon>Pseudomonadota</taxon>
        <taxon>Gammaproteobacteria</taxon>
        <taxon>Moraxellales</taxon>
        <taxon>Moraxellaceae</taxon>
        <taxon>Acinetobacter</taxon>
    </lineage>
</organism>
<evidence type="ECO:0000313" key="1">
    <source>
        <dbReference type="EMBL" id="EPF80067.1"/>
    </source>
</evidence>